<comment type="subcellular location">
    <subcellularLocation>
        <location evidence="6">Nucleus</location>
        <location evidence="6">Nucleolus</location>
    </subcellularLocation>
</comment>
<name>A0A2S2QF81_9HEMI</name>
<comment type="function">
    <text evidence="6">Component of ribonuclease P, a protein complex that generates mature tRNA molecules by cleaving their 5'-ends.</text>
</comment>
<accession>A0A2S2QF81</accession>
<keyword evidence="2" id="KW-0698">rRNA processing</keyword>
<dbReference type="SUPFAM" id="SSF160350">
    <property type="entry name" value="Rnp2-like"/>
    <property type="match status" value="1"/>
</dbReference>
<dbReference type="RefSeq" id="XP_025409959.1">
    <property type="nucleotide sequence ID" value="XM_025554174.1"/>
</dbReference>
<dbReference type="GO" id="GO:0005730">
    <property type="term" value="C:nucleolus"/>
    <property type="evidence" value="ECO:0007669"/>
    <property type="project" value="UniProtKB-SubCell"/>
</dbReference>
<gene>
    <name evidence="7" type="primary">Pop5</name>
    <name evidence="9" type="synonym">LOC112683252</name>
    <name evidence="7" type="ORF">g.171516</name>
</gene>
<organism evidence="7">
    <name type="scientific">Sipha flava</name>
    <name type="common">yellow sugarcane aphid</name>
    <dbReference type="NCBI Taxonomy" id="143950"/>
    <lineage>
        <taxon>Eukaryota</taxon>
        <taxon>Metazoa</taxon>
        <taxon>Ecdysozoa</taxon>
        <taxon>Arthropoda</taxon>
        <taxon>Hexapoda</taxon>
        <taxon>Insecta</taxon>
        <taxon>Pterygota</taxon>
        <taxon>Neoptera</taxon>
        <taxon>Paraneoptera</taxon>
        <taxon>Hemiptera</taxon>
        <taxon>Sternorrhyncha</taxon>
        <taxon>Aphidomorpha</taxon>
        <taxon>Aphidoidea</taxon>
        <taxon>Aphididae</taxon>
        <taxon>Sipha</taxon>
    </lineage>
</organism>
<dbReference type="PIRSF" id="PIRSF023803">
    <property type="entry name" value="Ribonuclease_P_prd"/>
    <property type="match status" value="1"/>
</dbReference>
<dbReference type="Proteomes" id="UP000694846">
    <property type="component" value="Unplaced"/>
</dbReference>
<dbReference type="EMBL" id="GGMS01007181">
    <property type="protein sequence ID" value="MBY76384.1"/>
    <property type="molecule type" value="Transcribed_RNA"/>
</dbReference>
<evidence type="ECO:0000256" key="3">
    <source>
        <dbReference type="ARBA" id="ARBA00022694"/>
    </source>
</evidence>
<dbReference type="PANTHER" id="PTHR48414">
    <property type="entry name" value="POP5 HOMOLOG, RIBONUCLEASE P_MRP SUBUNIT"/>
    <property type="match status" value="1"/>
</dbReference>
<dbReference type="GO" id="GO:0001682">
    <property type="term" value="P:tRNA 5'-leader removal"/>
    <property type="evidence" value="ECO:0007669"/>
    <property type="project" value="InterPro"/>
</dbReference>
<reference evidence="9" key="2">
    <citation type="submission" date="2025-04" db="UniProtKB">
        <authorList>
            <consortium name="RefSeq"/>
        </authorList>
    </citation>
    <scope>IDENTIFICATION</scope>
    <source>
        <tissue evidence="9">Whole body</tissue>
    </source>
</reference>
<dbReference type="GO" id="GO:0033204">
    <property type="term" value="F:ribonuclease P RNA binding"/>
    <property type="evidence" value="ECO:0007669"/>
    <property type="project" value="InterPro"/>
</dbReference>
<evidence type="ECO:0000313" key="8">
    <source>
        <dbReference type="Proteomes" id="UP000694846"/>
    </source>
</evidence>
<dbReference type="AlphaFoldDB" id="A0A2S2QF81"/>
<keyword evidence="4 6" id="KW-0539">Nucleus</keyword>
<proteinExistence type="inferred from homology"/>
<dbReference type="GO" id="GO:0030677">
    <property type="term" value="C:ribonuclease P complex"/>
    <property type="evidence" value="ECO:0007669"/>
    <property type="project" value="InterPro"/>
</dbReference>
<evidence type="ECO:0000313" key="7">
    <source>
        <dbReference type="EMBL" id="MBY76384.1"/>
    </source>
</evidence>
<dbReference type="Pfam" id="PF01900">
    <property type="entry name" value="RNase_P_Rpp14"/>
    <property type="match status" value="1"/>
</dbReference>
<reference evidence="7" key="1">
    <citation type="submission" date="2018-04" db="EMBL/GenBank/DDBJ databases">
        <title>Transcriptome assembly of Sipha flava.</title>
        <authorList>
            <person name="Scully E.D."/>
            <person name="Geib S.M."/>
            <person name="Palmer N.A."/>
            <person name="Koch K."/>
            <person name="Bradshaw J."/>
            <person name="Heng-Moss T."/>
            <person name="Sarath G."/>
        </authorList>
    </citation>
    <scope>NUCLEOTIDE SEQUENCE</scope>
</reference>
<evidence type="ECO:0000256" key="4">
    <source>
        <dbReference type="ARBA" id="ARBA00023242"/>
    </source>
</evidence>
<protein>
    <recommendedName>
        <fullName evidence="5 6">Ribonuclease P/MRP protein subunit POP5</fullName>
    </recommendedName>
</protein>
<dbReference type="Gene3D" id="3.30.70.3250">
    <property type="entry name" value="Ribonuclease P, Pop5 subunit"/>
    <property type="match status" value="1"/>
</dbReference>
<keyword evidence="3 6" id="KW-0819">tRNA processing</keyword>
<dbReference type="InterPro" id="IPR038085">
    <property type="entry name" value="Rnp2-like_sf"/>
</dbReference>
<dbReference type="OrthoDB" id="277888at2759"/>
<evidence type="ECO:0000256" key="2">
    <source>
        <dbReference type="ARBA" id="ARBA00022552"/>
    </source>
</evidence>
<evidence type="ECO:0000256" key="6">
    <source>
        <dbReference type="PIRNR" id="PIRNR023803"/>
    </source>
</evidence>
<dbReference type="PANTHER" id="PTHR48414:SF1">
    <property type="entry name" value="POP5 HOMOLOG, RIBONUCLEASE P_MRP SUBUNIT"/>
    <property type="match status" value="1"/>
</dbReference>
<dbReference type="InterPro" id="IPR016819">
    <property type="entry name" value="RNase_P/MRP_POP5"/>
</dbReference>
<keyword evidence="8" id="KW-1185">Reference proteome</keyword>
<evidence type="ECO:0000256" key="5">
    <source>
        <dbReference type="ARBA" id="ARBA00044198"/>
    </source>
</evidence>
<sequence>MVRFKNRYMVVQLKNLEDSDLDFKISDRELQSTVLNMVKTLHGDFGVGAIRTCFKVRYCNPATKIIIFKTRHGPHIFLSSVLPFIIKLQEKQIQLSTIYTGASMFQCFKFIQIYQKNLVRKLSSTINVTTREKLLNISDIFKFNKF</sequence>
<dbReference type="GO" id="GO:0006364">
    <property type="term" value="P:rRNA processing"/>
    <property type="evidence" value="ECO:0007669"/>
    <property type="project" value="UniProtKB-KW"/>
</dbReference>
<evidence type="ECO:0000256" key="1">
    <source>
        <dbReference type="ARBA" id="ARBA00010800"/>
    </source>
</evidence>
<evidence type="ECO:0000313" key="9">
    <source>
        <dbReference type="RefSeq" id="XP_025409959.1"/>
    </source>
</evidence>
<dbReference type="InterPro" id="IPR002759">
    <property type="entry name" value="Pop5/Rpp14/Rnp2-like"/>
</dbReference>
<comment type="similarity">
    <text evidence="1 6">Belongs to the eukaryotic/archaeal RNase P protein component 2 family.</text>
</comment>